<keyword evidence="1" id="KW-1133">Transmembrane helix</keyword>
<feature type="transmembrane region" description="Helical" evidence="1">
    <location>
        <begin position="240"/>
        <end position="261"/>
    </location>
</feature>
<dbReference type="PANTHER" id="PTHR23028">
    <property type="entry name" value="ACETYLTRANSFERASE"/>
    <property type="match status" value="1"/>
</dbReference>
<dbReference type="EC" id="2.3.-.-" evidence="3"/>
<protein>
    <submittedName>
        <fullName evidence="3">Acyltransferase</fullName>
        <ecNumber evidence="3">2.3.-.-</ecNumber>
    </submittedName>
</protein>
<keyword evidence="1" id="KW-0472">Membrane</keyword>
<evidence type="ECO:0000313" key="3">
    <source>
        <dbReference type="EMBL" id="MEQ1403889.1"/>
    </source>
</evidence>
<keyword evidence="3" id="KW-0012">Acyltransferase</keyword>
<feature type="transmembrane region" description="Helical" evidence="1">
    <location>
        <begin position="31"/>
        <end position="51"/>
    </location>
</feature>
<feature type="transmembrane region" description="Helical" evidence="1">
    <location>
        <begin position="217"/>
        <end position="234"/>
    </location>
</feature>
<evidence type="ECO:0000313" key="4">
    <source>
        <dbReference type="Proteomes" id="UP001496627"/>
    </source>
</evidence>
<evidence type="ECO:0000259" key="2">
    <source>
        <dbReference type="Pfam" id="PF01757"/>
    </source>
</evidence>
<accession>A0ABV0LWA9</accession>
<organism evidence="3 4">
    <name type="scientific">Neorhizobium phenanthreniclasticum</name>
    <dbReference type="NCBI Taxonomy" id="3157917"/>
    <lineage>
        <taxon>Bacteria</taxon>
        <taxon>Pseudomonadati</taxon>
        <taxon>Pseudomonadota</taxon>
        <taxon>Alphaproteobacteria</taxon>
        <taxon>Hyphomicrobiales</taxon>
        <taxon>Rhizobiaceae</taxon>
        <taxon>Rhizobium/Agrobacterium group</taxon>
        <taxon>Neorhizobium</taxon>
    </lineage>
</organism>
<dbReference type="EMBL" id="JBEAAL010000001">
    <property type="protein sequence ID" value="MEQ1403889.1"/>
    <property type="molecule type" value="Genomic_DNA"/>
</dbReference>
<dbReference type="InterPro" id="IPR002656">
    <property type="entry name" value="Acyl_transf_3_dom"/>
</dbReference>
<proteinExistence type="predicted"/>
<dbReference type="PANTHER" id="PTHR23028:SF53">
    <property type="entry name" value="ACYL_TRANSF_3 DOMAIN-CONTAINING PROTEIN"/>
    <property type="match status" value="1"/>
</dbReference>
<evidence type="ECO:0000256" key="1">
    <source>
        <dbReference type="SAM" id="Phobius"/>
    </source>
</evidence>
<dbReference type="RefSeq" id="WP_348862187.1">
    <property type="nucleotide sequence ID" value="NZ_JBEAAL010000001.1"/>
</dbReference>
<dbReference type="Proteomes" id="UP001496627">
    <property type="component" value="Unassembled WGS sequence"/>
</dbReference>
<feature type="domain" description="Acyltransferase 3" evidence="2">
    <location>
        <begin position="5"/>
        <end position="323"/>
    </location>
</feature>
<dbReference type="InterPro" id="IPR050879">
    <property type="entry name" value="Acyltransferase_3"/>
</dbReference>
<feature type="transmembrane region" description="Helical" evidence="1">
    <location>
        <begin position="338"/>
        <end position="358"/>
    </location>
</feature>
<keyword evidence="4" id="KW-1185">Reference proteome</keyword>
<feature type="transmembrane region" description="Helical" evidence="1">
    <location>
        <begin position="189"/>
        <end position="210"/>
    </location>
</feature>
<feature type="transmembrane region" description="Helical" evidence="1">
    <location>
        <begin position="72"/>
        <end position="91"/>
    </location>
</feature>
<sequence>MKYRPEIDGLRAIAVVSVILAHAGLRLTTGGFIGVDVFFVISGYLITKIIHDDLTNGKFSLWKFYERRARRILPALLVVLAASSVFAWMWMLPDYLENFGQSVVATLLFSNNILLALTSGYWELESYFKPLLHTWSLGVEEQFYIAFPLLMFLLRKQTKQVILGFFCILALASIAFAQVGSVQFPSGNFYLPFGRAWELLLGSICALTPLRPRRHDGLLALLGLALVLGSVVFFDEKLPTPSVFLLPPVVGAVLIILFANGQNRVGQLLSTKAFVMIGLISYSAYLWHQPIFAFARIRSLDPPSPALMAALTLSIFPVAWLSWRFIELPFRKPALKVRPFTAICTAAAALMVTFGLYLHSTQGRPDRVFPNAKQGDLYIAYNERIRTYTADTFPANAQENVLVVGDSFARDVANALFEGGFLASRNLVYREDLPAYCRQGEMQSPVHDVLFQQADYIVLTGIDDCASLLVSRAKQLERRALVIGPKHFGYNLNPFIGMPIEKRAYALTTPIESVRVQNETLRKQLPPENYFDLLASLEGNRGGLPVFDDRGQMISQDRMHFTKFGAIYAAPMIVSAVRSISP</sequence>
<comment type="caution">
    <text evidence="3">The sequence shown here is derived from an EMBL/GenBank/DDBJ whole genome shotgun (WGS) entry which is preliminary data.</text>
</comment>
<name>A0ABV0LWA9_9HYPH</name>
<feature type="transmembrane region" description="Helical" evidence="1">
    <location>
        <begin position="306"/>
        <end position="326"/>
    </location>
</feature>
<feature type="transmembrane region" description="Helical" evidence="1">
    <location>
        <begin position="273"/>
        <end position="294"/>
    </location>
</feature>
<keyword evidence="3" id="KW-0808">Transferase</keyword>
<dbReference type="GO" id="GO:0016746">
    <property type="term" value="F:acyltransferase activity"/>
    <property type="evidence" value="ECO:0007669"/>
    <property type="project" value="UniProtKB-KW"/>
</dbReference>
<keyword evidence="1" id="KW-0812">Transmembrane</keyword>
<gene>
    <name evidence="3" type="ORF">ABK249_03000</name>
</gene>
<dbReference type="Pfam" id="PF01757">
    <property type="entry name" value="Acyl_transf_3"/>
    <property type="match status" value="1"/>
</dbReference>
<feature type="transmembrane region" description="Helical" evidence="1">
    <location>
        <begin position="7"/>
        <end position="25"/>
    </location>
</feature>
<feature type="transmembrane region" description="Helical" evidence="1">
    <location>
        <begin position="161"/>
        <end position="183"/>
    </location>
</feature>
<reference evidence="3 4" key="1">
    <citation type="submission" date="2024-05" db="EMBL/GenBank/DDBJ databases">
        <title>Neorhizobium sp. Rsf11, a plant growth promoting and heavy metal resistant PAH-degrader.</title>
        <authorList>
            <person name="Golubev S.N."/>
            <person name="Muratova A.Y."/>
            <person name="Markelova M.I."/>
        </authorList>
    </citation>
    <scope>NUCLEOTIDE SEQUENCE [LARGE SCALE GENOMIC DNA]</scope>
    <source>
        <strain evidence="3 4">Rsf11</strain>
    </source>
</reference>